<organism evidence="2 3">
    <name type="scientific">Candidatus Competibacter phosphatis</name>
    <dbReference type="NCBI Taxonomy" id="221280"/>
    <lineage>
        <taxon>Bacteria</taxon>
        <taxon>Pseudomonadati</taxon>
        <taxon>Pseudomonadota</taxon>
        <taxon>Gammaproteobacteria</taxon>
        <taxon>Candidatus Competibacteraceae</taxon>
        <taxon>Candidatus Competibacter</taxon>
    </lineage>
</organism>
<dbReference type="PANTHER" id="PTHR12277">
    <property type="entry name" value="ALPHA/BETA HYDROLASE DOMAIN-CONTAINING PROTEIN"/>
    <property type="match status" value="1"/>
</dbReference>
<gene>
    <name evidence="2" type="ORF">E4P82_16195</name>
</gene>
<dbReference type="GO" id="GO:0016787">
    <property type="term" value="F:hydrolase activity"/>
    <property type="evidence" value="ECO:0007669"/>
    <property type="project" value="UniProtKB-KW"/>
</dbReference>
<evidence type="ECO:0000313" key="3">
    <source>
        <dbReference type="Proteomes" id="UP000760480"/>
    </source>
</evidence>
<feature type="domain" description="AB hydrolase-1" evidence="1">
    <location>
        <begin position="81"/>
        <end position="176"/>
    </location>
</feature>
<comment type="caution">
    <text evidence="2">The sequence shown here is derived from an EMBL/GenBank/DDBJ whole genome shotgun (WGS) entry which is preliminary data.</text>
</comment>
<evidence type="ECO:0000259" key="1">
    <source>
        <dbReference type="Pfam" id="PF00561"/>
    </source>
</evidence>
<dbReference type="Gene3D" id="3.40.50.1820">
    <property type="entry name" value="alpha/beta hydrolase"/>
    <property type="match status" value="1"/>
</dbReference>
<proteinExistence type="predicted"/>
<dbReference type="EMBL" id="SPMZ01000054">
    <property type="protein sequence ID" value="NMQ20599.1"/>
    <property type="molecule type" value="Genomic_DNA"/>
</dbReference>
<dbReference type="InterPro" id="IPR000073">
    <property type="entry name" value="AB_hydrolase_1"/>
</dbReference>
<protein>
    <submittedName>
        <fullName evidence="2">Alpha/beta fold hydrolase</fullName>
    </submittedName>
</protein>
<dbReference type="RefSeq" id="WP_169249864.1">
    <property type="nucleotide sequence ID" value="NZ_SPMZ01000054.1"/>
</dbReference>
<reference evidence="2 3" key="1">
    <citation type="submission" date="2019-03" db="EMBL/GenBank/DDBJ databases">
        <title>Metabolic reconstructions from genomes of highly enriched 'Candidatus Accumulibacter' and 'Candidatus Competibacter' bioreactor populations.</title>
        <authorList>
            <person name="Annavajhala M.K."/>
            <person name="Welles L."/>
            <person name="Abbas B."/>
            <person name="Sorokin D."/>
            <person name="Park H."/>
            <person name="Van Loosdrecht M."/>
            <person name="Chandran K."/>
        </authorList>
    </citation>
    <scope>NUCLEOTIDE SEQUENCE [LARGE SCALE GENOMIC DNA]</scope>
    <source>
        <strain evidence="2 3">SBR_G</strain>
    </source>
</reference>
<keyword evidence="2" id="KW-0378">Hydrolase</keyword>
<accession>A0ABX1TPZ6</accession>
<dbReference type="Proteomes" id="UP000760480">
    <property type="component" value="Unassembled WGS sequence"/>
</dbReference>
<evidence type="ECO:0000313" key="2">
    <source>
        <dbReference type="EMBL" id="NMQ20599.1"/>
    </source>
</evidence>
<dbReference type="SUPFAM" id="SSF53474">
    <property type="entry name" value="alpha/beta-Hydrolases"/>
    <property type="match status" value="1"/>
</dbReference>
<sequence>MSRTMLTLATSVTFIYLGLCAALFIFQRSLIYFPQPRSLDRGVVMITLQVDGAKVLVTTRPHNGPNALIYFGGNAEDVSFNLPSLATAFPDHAIYLMHYRGYGGSSGKPSEAALFADALALFDQIRTEHPNIVVVGRSLGSGVAVHLASLRPVARLVLVTPFDSIQELAAHQFPYLPVRWLLLDKFESWKYAARVDAPTLVMAAEHDEVIPRTSTESLFTAFRDGIAVLKIVTGTSHNTISDSPEYIPLLQGQSSN</sequence>
<name>A0ABX1TPZ6_9GAMM</name>
<dbReference type="Pfam" id="PF00561">
    <property type="entry name" value="Abhydrolase_1"/>
    <property type="match status" value="1"/>
</dbReference>
<dbReference type="InterPro" id="IPR029058">
    <property type="entry name" value="AB_hydrolase_fold"/>
</dbReference>
<keyword evidence="3" id="KW-1185">Reference proteome</keyword>
<dbReference type="PANTHER" id="PTHR12277:SF81">
    <property type="entry name" value="PROTEIN ABHD13"/>
    <property type="match status" value="1"/>
</dbReference>